<evidence type="ECO:0000256" key="5">
    <source>
        <dbReference type="SAM" id="SignalP"/>
    </source>
</evidence>
<dbReference type="RefSeq" id="WP_084408014.1">
    <property type="nucleotide sequence ID" value="NZ_FWXR01000001.1"/>
</dbReference>
<reference evidence="7 8" key="1">
    <citation type="submission" date="2017-04" db="EMBL/GenBank/DDBJ databases">
        <authorList>
            <person name="Afonso C.L."/>
            <person name="Miller P.J."/>
            <person name="Scott M.A."/>
            <person name="Spackman E."/>
            <person name="Goraichik I."/>
            <person name="Dimitrov K.M."/>
            <person name="Suarez D.L."/>
            <person name="Swayne D.E."/>
        </authorList>
    </citation>
    <scope>NUCLEOTIDE SEQUENCE [LARGE SCALE GENOMIC DNA]</scope>
    <source>
        <strain evidence="7 8">CGMCC 1.10972</strain>
    </source>
</reference>
<evidence type="ECO:0000256" key="4">
    <source>
        <dbReference type="PIRSR" id="PIRSR603782-2"/>
    </source>
</evidence>
<sequence>MKALRIGLWIVAALLAGATAALFFTQAHRGTAQSGQPFGSPFQLVDQNGETITEAALQGRPSAVFFGFTHCPEVCPTTLYELSGYQQKIVEEGGEPFQIVFVTVDPERDTPSVLKEYVEALTKDVRAVTGDPEKVASMLKAWGIYSKKVGDGDDYTMDHTATTFLIDDEGRLDGTISYDENPETALKKLEKLTGV</sequence>
<dbReference type="Proteomes" id="UP000192656">
    <property type="component" value="Unassembled WGS sequence"/>
</dbReference>
<feature type="disulfide bond" description="Redox-active" evidence="4">
    <location>
        <begin position="71"/>
        <end position="75"/>
    </location>
</feature>
<evidence type="ECO:0000259" key="6">
    <source>
        <dbReference type="PROSITE" id="PS51352"/>
    </source>
</evidence>
<protein>
    <submittedName>
        <fullName evidence="7">Protein SCO1/2</fullName>
    </submittedName>
</protein>
<evidence type="ECO:0000256" key="3">
    <source>
        <dbReference type="PIRSR" id="PIRSR603782-1"/>
    </source>
</evidence>
<dbReference type="PANTHER" id="PTHR12151">
    <property type="entry name" value="ELECTRON TRANSPORT PROTIN SCO1/SENC FAMILY MEMBER"/>
    <property type="match status" value="1"/>
</dbReference>
<accession>A0A1W1YE00</accession>
<feature type="domain" description="Thioredoxin" evidence="6">
    <location>
        <begin position="14"/>
        <end position="194"/>
    </location>
</feature>
<evidence type="ECO:0000256" key="2">
    <source>
        <dbReference type="ARBA" id="ARBA00023008"/>
    </source>
</evidence>
<comment type="similarity">
    <text evidence="1">Belongs to the SCO1/2 family.</text>
</comment>
<dbReference type="Pfam" id="PF02630">
    <property type="entry name" value="SCO1-SenC"/>
    <property type="match status" value="1"/>
</dbReference>
<feature type="binding site" evidence="3">
    <location>
        <position position="159"/>
    </location>
    <ligand>
        <name>Cu cation</name>
        <dbReference type="ChEBI" id="CHEBI:23378"/>
    </ligand>
</feature>
<dbReference type="CDD" id="cd02968">
    <property type="entry name" value="SCO"/>
    <property type="match status" value="1"/>
</dbReference>
<feature type="binding site" evidence="3">
    <location>
        <position position="75"/>
    </location>
    <ligand>
        <name>Cu cation</name>
        <dbReference type="ChEBI" id="CHEBI:23378"/>
    </ligand>
</feature>
<name>A0A1W1YE00_9HYPH</name>
<dbReference type="InterPro" id="IPR013766">
    <property type="entry name" value="Thioredoxin_domain"/>
</dbReference>
<keyword evidence="2 3" id="KW-0186">Copper</keyword>
<dbReference type="STRING" id="937218.SAMN06297251_101178"/>
<dbReference type="OrthoDB" id="9790194at2"/>
<feature type="signal peptide" evidence="5">
    <location>
        <begin position="1"/>
        <end position="29"/>
    </location>
</feature>
<keyword evidence="3" id="KW-0479">Metal-binding</keyword>
<dbReference type="Gene3D" id="3.40.30.10">
    <property type="entry name" value="Glutaredoxin"/>
    <property type="match status" value="1"/>
</dbReference>
<dbReference type="InterPro" id="IPR003782">
    <property type="entry name" value="SCO1/SenC"/>
</dbReference>
<organism evidence="7 8">
    <name type="scientific">Fulvimarina manganoxydans</name>
    <dbReference type="NCBI Taxonomy" id="937218"/>
    <lineage>
        <taxon>Bacteria</taxon>
        <taxon>Pseudomonadati</taxon>
        <taxon>Pseudomonadota</taxon>
        <taxon>Alphaproteobacteria</taxon>
        <taxon>Hyphomicrobiales</taxon>
        <taxon>Aurantimonadaceae</taxon>
        <taxon>Fulvimarina</taxon>
    </lineage>
</organism>
<feature type="chain" id="PRO_5013275167" evidence="5">
    <location>
        <begin position="30"/>
        <end position="195"/>
    </location>
</feature>
<dbReference type="PROSITE" id="PS51352">
    <property type="entry name" value="THIOREDOXIN_2"/>
    <property type="match status" value="1"/>
</dbReference>
<proteinExistence type="inferred from homology"/>
<keyword evidence="5" id="KW-0732">Signal</keyword>
<dbReference type="GO" id="GO:0046872">
    <property type="term" value="F:metal ion binding"/>
    <property type="evidence" value="ECO:0007669"/>
    <property type="project" value="UniProtKB-KW"/>
</dbReference>
<evidence type="ECO:0000313" key="8">
    <source>
        <dbReference type="Proteomes" id="UP000192656"/>
    </source>
</evidence>
<dbReference type="AlphaFoldDB" id="A0A1W1YE00"/>
<evidence type="ECO:0000256" key="1">
    <source>
        <dbReference type="ARBA" id="ARBA00010996"/>
    </source>
</evidence>
<dbReference type="FunFam" id="3.40.30.10:FF:000013">
    <property type="entry name" value="Blast:Protein SCO1 homolog, mitochondrial"/>
    <property type="match status" value="1"/>
</dbReference>
<keyword evidence="8" id="KW-1185">Reference proteome</keyword>
<gene>
    <name evidence="7" type="ORF">SAMN06297251_101178</name>
</gene>
<dbReference type="SUPFAM" id="SSF52833">
    <property type="entry name" value="Thioredoxin-like"/>
    <property type="match status" value="1"/>
</dbReference>
<dbReference type="InterPro" id="IPR036249">
    <property type="entry name" value="Thioredoxin-like_sf"/>
</dbReference>
<evidence type="ECO:0000313" key="7">
    <source>
        <dbReference type="EMBL" id="SMC33988.1"/>
    </source>
</evidence>
<feature type="binding site" evidence="3">
    <location>
        <position position="71"/>
    </location>
    <ligand>
        <name>Cu cation</name>
        <dbReference type="ChEBI" id="CHEBI:23378"/>
    </ligand>
</feature>
<dbReference type="EMBL" id="FWXR01000001">
    <property type="protein sequence ID" value="SMC33988.1"/>
    <property type="molecule type" value="Genomic_DNA"/>
</dbReference>
<dbReference type="PANTHER" id="PTHR12151:SF25">
    <property type="entry name" value="LINALOOL DEHYDRATASE_ISOMERASE DOMAIN-CONTAINING PROTEIN"/>
    <property type="match status" value="1"/>
</dbReference>
<keyword evidence="4" id="KW-1015">Disulfide bond</keyword>